<reference evidence="2" key="2">
    <citation type="submission" date="2020-05" db="UniProtKB">
        <authorList>
            <consortium name="EnsemblMetazoa"/>
        </authorList>
    </citation>
    <scope>IDENTIFICATION</scope>
    <source>
        <strain evidence="2">maculatus3</strain>
    </source>
</reference>
<feature type="region of interest" description="Disordered" evidence="1">
    <location>
        <begin position="56"/>
        <end position="79"/>
    </location>
</feature>
<dbReference type="EnsemblMetazoa" id="AMAM007240-RA">
    <property type="protein sequence ID" value="AMAM007240-PA"/>
    <property type="gene ID" value="AMAM007240"/>
</dbReference>
<feature type="compositionally biased region" description="Acidic residues" evidence="1">
    <location>
        <begin position="60"/>
        <end position="72"/>
    </location>
</feature>
<evidence type="ECO:0000313" key="2">
    <source>
        <dbReference type="EnsemblMetazoa" id="AMAM007240-PA"/>
    </source>
</evidence>
<dbReference type="VEuPathDB" id="VectorBase:AMAM007240"/>
<reference evidence="3" key="1">
    <citation type="submission" date="2013-09" db="EMBL/GenBank/DDBJ databases">
        <title>The Genome Sequence of Anopheles maculatus species B.</title>
        <authorList>
            <consortium name="The Broad Institute Genomics Platform"/>
            <person name="Neafsey D.E."/>
            <person name="Besansky N."/>
            <person name="Howell P."/>
            <person name="Walton C."/>
            <person name="Young S.K."/>
            <person name="Zeng Q."/>
            <person name="Gargeya S."/>
            <person name="Fitzgerald M."/>
            <person name="Haas B."/>
            <person name="Abouelleil A."/>
            <person name="Allen A.W."/>
            <person name="Alvarado L."/>
            <person name="Arachchi H.M."/>
            <person name="Berlin A.M."/>
            <person name="Chapman S.B."/>
            <person name="Gainer-Dewar J."/>
            <person name="Goldberg J."/>
            <person name="Griggs A."/>
            <person name="Gujja S."/>
            <person name="Hansen M."/>
            <person name="Howarth C."/>
            <person name="Imamovic A."/>
            <person name="Ireland A."/>
            <person name="Larimer J."/>
            <person name="McCowan C."/>
            <person name="Murphy C."/>
            <person name="Pearson M."/>
            <person name="Poon T.W."/>
            <person name="Priest M."/>
            <person name="Roberts A."/>
            <person name="Saif S."/>
            <person name="Shea T."/>
            <person name="Sisk P."/>
            <person name="Sykes S."/>
            <person name="Wortman J."/>
            <person name="Nusbaum C."/>
            <person name="Birren B."/>
        </authorList>
    </citation>
    <scope>NUCLEOTIDE SEQUENCE [LARGE SCALE GENOMIC DNA]</scope>
    <source>
        <strain evidence="3">maculatus3</strain>
    </source>
</reference>
<organism evidence="2 3">
    <name type="scientific">Anopheles maculatus</name>
    <dbReference type="NCBI Taxonomy" id="74869"/>
    <lineage>
        <taxon>Eukaryota</taxon>
        <taxon>Metazoa</taxon>
        <taxon>Ecdysozoa</taxon>
        <taxon>Arthropoda</taxon>
        <taxon>Hexapoda</taxon>
        <taxon>Insecta</taxon>
        <taxon>Pterygota</taxon>
        <taxon>Neoptera</taxon>
        <taxon>Endopterygota</taxon>
        <taxon>Diptera</taxon>
        <taxon>Nematocera</taxon>
        <taxon>Culicoidea</taxon>
        <taxon>Culicidae</taxon>
        <taxon>Anophelinae</taxon>
        <taxon>Anopheles</taxon>
        <taxon>Anopheles maculatus group</taxon>
    </lineage>
</organism>
<name>A0A182SI26_9DIPT</name>
<evidence type="ECO:0000313" key="3">
    <source>
        <dbReference type="Proteomes" id="UP000075901"/>
    </source>
</evidence>
<sequence length="102" mass="11287">MQCRGLELLSRTGVKFEQHNRTESLTITPYQNDNPCAVTVALYTVATTLRDSSVLVNDGVADDNNDDDDDDDGGRITDDDRLRQQYCIETSGKVCSTIKAEV</sequence>
<dbReference type="Proteomes" id="UP000075901">
    <property type="component" value="Unassembled WGS sequence"/>
</dbReference>
<keyword evidence="3" id="KW-1185">Reference proteome</keyword>
<accession>A0A182SI26</accession>
<proteinExistence type="predicted"/>
<evidence type="ECO:0000256" key="1">
    <source>
        <dbReference type="SAM" id="MobiDB-lite"/>
    </source>
</evidence>
<dbReference type="AlphaFoldDB" id="A0A182SI26"/>
<protein>
    <submittedName>
        <fullName evidence="2">Uncharacterized protein</fullName>
    </submittedName>
</protein>